<evidence type="ECO:0000313" key="2">
    <source>
        <dbReference type="EMBL" id="KAK8027680.1"/>
    </source>
</evidence>
<organism evidence="2 3">
    <name type="scientific">Apiospora marii</name>
    <dbReference type="NCBI Taxonomy" id="335849"/>
    <lineage>
        <taxon>Eukaryota</taxon>
        <taxon>Fungi</taxon>
        <taxon>Dikarya</taxon>
        <taxon>Ascomycota</taxon>
        <taxon>Pezizomycotina</taxon>
        <taxon>Sordariomycetes</taxon>
        <taxon>Xylariomycetidae</taxon>
        <taxon>Amphisphaeriales</taxon>
        <taxon>Apiosporaceae</taxon>
        <taxon>Apiospora</taxon>
    </lineage>
</organism>
<keyword evidence="1" id="KW-0732">Signal</keyword>
<evidence type="ECO:0000256" key="1">
    <source>
        <dbReference type="SAM" id="SignalP"/>
    </source>
</evidence>
<keyword evidence="3" id="KW-1185">Reference proteome</keyword>
<comment type="caution">
    <text evidence="2">The sequence shown here is derived from an EMBL/GenBank/DDBJ whole genome shotgun (WGS) entry which is preliminary data.</text>
</comment>
<dbReference type="Proteomes" id="UP001396898">
    <property type="component" value="Unassembled WGS sequence"/>
</dbReference>
<dbReference type="EMBL" id="JAQQWI010000007">
    <property type="protein sequence ID" value="KAK8027680.1"/>
    <property type="molecule type" value="Genomic_DNA"/>
</dbReference>
<evidence type="ECO:0000313" key="3">
    <source>
        <dbReference type="Proteomes" id="UP001396898"/>
    </source>
</evidence>
<feature type="chain" id="PRO_5045279796" evidence="1">
    <location>
        <begin position="26"/>
        <end position="109"/>
    </location>
</feature>
<protein>
    <submittedName>
        <fullName evidence="2">Uncharacterized protein</fullName>
    </submittedName>
</protein>
<gene>
    <name evidence="2" type="ORF">PG991_004736</name>
</gene>
<reference evidence="2 3" key="1">
    <citation type="submission" date="2023-01" db="EMBL/GenBank/DDBJ databases">
        <title>Analysis of 21 Apiospora genomes using comparative genomics revels a genus with tremendous synthesis potential of carbohydrate active enzymes and secondary metabolites.</title>
        <authorList>
            <person name="Sorensen T."/>
        </authorList>
    </citation>
    <scope>NUCLEOTIDE SEQUENCE [LARGE SCALE GENOMIC DNA]</scope>
    <source>
        <strain evidence="2 3">CBS 20057</strain>
    </source>
</reference>
<sequence length="109" mass="11648">MKVAFFVAPLLAAVAAALPATAASAAGNQMIQYCDSDNLQGSCTSIYDGDEYTCISAQHATKSIKVSQGFGCHLFLGGCSWSDMETWYAGVFNIDSLWNESKTIECYPA</sequence>
<feature type="signal peptide" evidence="1">
    <location>
        <begin position="1"/>
        <end position="25"/>
    </location>
</feature>
<accession>A0ABR1S747</accession>
<name>A0ABR1S747_9PEZI</name>
<proteinExistence type="predicted"/>